<evidence type="ECO:0000259" key="7">
    <source>
        <dbReference type="Pfam" id="PF20684"/>
    </source>
</evidence>
<evidence type="ECO:0000256" key="1">
    <source>
        <dbReference type="ARBA" id="ARBA00004141"/>
    </source>
</evidence>
<accession>A0A0C9VYX4</accession>
<dbReference type="OrthoDB" id="3229610at2759"/>
<dbReference type="AlphaFoldDB" id="A0A0C9VYX4"/>
<proteinExistence type="inferred from homology"/>
<evidence type="ECO:0000313" key="8">
    <source>
        <dbReference type="EMBL" id="KIJ63580.1"/>
    </source>
</evidence>
<keyword evidence="4 6" id="KW-0472">Membrane</keyword>
<keyword evidence="3 6" id="KW-1133">Transmembrane helix</keyword>
<dbReference type="Pfam" id="PF20684">
    <property type="entry name" value="Fung_rhodopsin"/>
    <property type="match status" value="1"/>
</dbReference>
<dbReference type="InterPro" id="IPR049326">
    <property type="entry name" value="Rhodopsin_dom_fungi"/>
</dbReference>
<feature type="non-terminal residue" evidence="8">
    <location>
        <position position="1"/>
    </location>
</feature>
<sequence length="288" mass="32363">VAAIVFEGLGLILTAARILFRLRIGRFWWEDAWAVITLLCGLLWIISQWIYLYGSTSIIASWITSLAFTCIVTAVRMSILLSITRVVQRTPFLRKVTYACAAFFAACWIILMVEKVWWCASSSKDWQRVVASNSKPFCQIQNMTSVFQFSTDAASVTILVVLPLRMLWKVKLPRRQRRMILSIFATSVVIAIGALFHTLGQVLDNNDVMVAGLHVEIALALIVCNLLVVVTCAYRFLRDNTLGTEDTSEDTSVIDDDFTRPARLPRSTVPNLTTIELPTGQDTSSYRT</sequence>
<dbReference type="PANTHER" id="PTHR33048">
    <property type="entry name" value="PTH11-LIKE INTEGRAL MEMBRANE PROTEIN (AFU_ORTHOLOGUE AFUA_5G11245)"/>
    <property type="match status" value="1"/>
</dbReference>
<feature type="transmembrane region" description="Helical" evidence="6">
    <location>
        <begin position="32"/>
        <end position="53"/>
    </location>
</feature>
<dbReference type="GO" id="GO:0016020">
    <property type="term" value="C:membrane"/>
    <property type="evidence" value="ECO:0007669"/>
    <property type="project" value="UniProtKB-SubCell"/>
</dbReference>
<evidence type="ECO:0000256" key="6">
    <source>
        <dbReference type="SAM" id="Phobius"/>
    </source>
</evidence>
<evidence type="ECO:0000256" key="3">
    <source>
        <dbReference type="ARBA" id="ARBA00022989"/>
    </source>
</evidence>
<feature type="transmembrane region" description="Helical" evidence="6">
    <location>
        <begin position="59"/>
        <end position="84"/>
    </location>
</feature>
<keyword evidence="9" id="KW-1185">Reference proteome</keyword>
<evidence type="ECO:0000256" key="2">
    <source>
        <dbReference type="ARBA" id="ARBA00022692"/>
    </source>
</evidence>
<dbReference type="InterPro" id="IPR052337">
    <property type="entry name" value="SAT4-like"/>
</dbReference>
<evidence type="ECO:0000313" key="9">
    <source>
        <dbReference type="Proteomes" id="UP000053820"/>
    </source>
</evidence>
<organism evidence="8 9">
    <name type="scientific">Hydnomerulius pinastri MD-312</name>
    <dbReference type="NCBI Taxonomy" id="994086"/>
    <lineage>
        <taxon>Eukaryota</taxon>
        <taxon>Fungi</taxon>
        <taxon>Dikarya</taxon>
        <taxon>Basidiomycota</taxon>
        <taxon>Agaricomycotina</taxon>
        <taxon>Agaricomycetes</taxon>
        <taxon>Agaricomycetidae</taxon>
        <taxon>Boletales</taxon>
        <taxon>Boletales incertae sedis</taxon>
        <taxon>Leucogyrophana</taxon>
    </lineage>
</organism>
<feature type="transmembrane region" description="Helical" evidence="6">
    <location>
        <begin position="179"/>
        <end position="197"/>
    </location>
</feature>
<comment type="similarity">
    <text evidence="5">Belongs to the SAT4 family.</text>
</comment>
<feature type="domain" description="Rhodopsin" evidence="7">
    <location>
        <begin position="16"/>
        <end position="232"/>
    </location>
</feature>
<comment type="subcellular location">
    <subcellularLocation>
        <location evidence="1">Membrane</location>
        <topology evidence="1">Multi-pass membrane protein</topology>
    </subcellularLocation>
</comment>
<protein>
    <recommendedName>
        <fullName evidence="7">Rhodopsin domain-containing protein</fullName>
    </recommendedName>
</protein>
<feature type="transmembrane region" description="Helical" evidence="6">
    <location>
        <begin position="146"/>
        <end position="167"/>
    </location>
</feature>
<dbReference type="Proteomes" id="UP000053820">
    <property type="component" value="Unassembled WGS sequence"/>
</dbReference>
<dbReference type="PANTHER" id="PTHR33048:SF114">
    <property type="entry name" value="MEMBRANE PROTEIN PTH11-LIKE, PUTATIVE (AFU_ORTHOLOGUE AFUA_7G06620)-RELATED"/>
    <property type="match status" value="1"/>
</dbReference>
<dbReference type="EMBL" id="KN839850">
    <property type="protein sequence ID" value="KIJ63580.1"/>
    <property type="molecule type" value="Genomic_DNA"/>
</dbReference>
<evidence type="ECO:0000256" key="4">
    <source>
        <dbReference type="ARBA" id="ARBA00023136"/>
    </source>
</evidence>
<dbReference type="HOGENOM" id="CLU_052841_2_1_1"/>
<feature type="transmembrane region" description="Helical" evidence="6">
    <location>
        <begin position="217"/>
        <end position="237"/>
    </location>
</feature>
<name>A0A0C9VYX4_9AGAM</name>
<evidence type="ECO:0000256" key="5">
    <source>
        <dbReference type="ARBA" id="ARBA00038359"/>
    </source>
</evidence>
<reference evidence="8 9" key="1">
    <citation type="submission" date="2014-04" db="EMBL/GenBank/DDBJ databases">
        <title>Evolutionary Origins and Diversification of the Mycorrhizal Mutualists.</title>
        <authorList>
            <consortium name="DOE Joint Genome Institute"/>
            <consortium name="Mycorrhizal Genomics Consortium"/>
            <person name="Kohler A."/>
            <person name="Kuo A."/>
            <person name="Nagy L.G."/>
            <person name="Floudas D."/>
            <person name="Copeland A."/>
            <person name="Barry K.W."/>
            <person name="Cichocki N."/>
            <person name="Veneault-Fourrey C."/>
            <person name="LaButti K."/>
            <person name="Lindquist E.A."/>
            <person name="Lipzen A."/>
            <person name="Lundell T."/>
            <person name="Morin E."/>
            <person name="Murat C."/>
            <person name="Riley R."/>
            <person name="Ohm R."/>
            <person name="Sun H."/>
            <person name="Tunlid A."/>
            <person name="Henrissat B."/>
            <person name="Grigoriev I.V."/>
            <person name="Hibbett D.S."/>
            <person name="Martin F."/>
        </authorList>
    </citation>
    <scope>NUCLEOTIDE SEQUENCE [LARGE SCALE GENOMIC DNA]</scope>
    <source>
        <strain evidence="8 9">MD-312</strain>
    </source>
</reference>
<gene>
    <name evidence="8" type="ORF">HYDPIDRAFT_92075</name>
</gene>
<feature type="transmembrane region" description="Helical" evidence="6">
    <location>
        <begin position="96"/>
        <end position="118"/>
    </location>
</feature>
<keyword evidence="2 6" id="KW-0812">Transmembrane</keyword>